<evidence type="ECO:0000259" key="10">
    <source>
        <dbReference type="PROSITE" id="PS51746"/>
    </source>
</evidence>
<sequence length="331" mass="36271">MGQLLSHPVEEKSIDFKSHGTLSYCVGAMQGYRMTMEDAHDARVAENEQLAVFGVFDGHGGKDVAERLRTSLVPEIFRTLNADGPQVSLRKVLAQIKDCFFKVDAALPEAQAANCGSTAVVATILAGRYIVVANTGDSRAILSLPGGLPKTLSFDHKPSTMGERVRIENAGGYVANSRVNEILALSRAFGDASFKLPWLELSASGSHNSYLERNRGLVHDNLVPIPPELYQVSVEPDIMVYDLAVMPQPEFLVLACDGIWDCYTNDQLLAVIREKLHDGWQLQHVVEYVLHDCISMASNITGIGFDNMTLVIVVLHGSQTYDEWHAAMAQS</sequence>
<keyword evidence="4" id="KW-0479">Metal-binding</keyword>
<keyword evidence="6" id="KW-0460">Magnesium</keyword>
<keyword evidence="7 9" id="KW-0904">Protein phosphatase</keyword>
<evidence type="ECO:0000256" key="1">
    <source>
        <dbReference type="ARBA" id="ARBA00001936"/>
    </source>
</evidence>
<dbReference type="EMBL" id="LYUB02000017">
    <property type="protein sequence ID" value="OVF06903.1"/>
    <property type="molecule type" value="Genomic_DNA"/>
</dbReference>
<dbReference type="Gene3D" id="3.60.40.10">
    <property type="entry name" value="PPM-type phosphatase domain"/>
    <property type="match status" value="1"/>
</dbReference>
<comment type="cofactor">
    <cofactor evidence="1">
        <name>Mn(2+)</name>
        <dbReference type="ChEBI" id="CHEBI:29035"/>
    </cofactor>
</comment>
<evidence type="ECO:0000256" key="9">
    <source>
        <dbReference type="RuleBase" id="RU003465"/>
    </source>
</evidence>
<dbReference type="KEGG" id="clus:A9F13_17g01254"/>
<dbReference type="SUPFAM" id="SSF81606">
    <property type="entry name" value="PP2C-like"/>
    <property type="match status" value="1"/>
</dbReference>
<dbReference type="SMART" id="SM00332">
    <property type="entry name" value="PP2Cc"/>
    <property type="match status" value="1"/>
</dbReference>
<evidence type="ECO:0000256" key="5">
    <source>
        <dbReference type="ARBA" id="ARBA00022801"/>
    </source>
</evidence>
<keyword evidence="5 9" id="KW-0378">Hydrolase</keyword>
<feature type="domain" description="PPM-type phosphatase" evidence="10">
    <location>
        <begin position="23"/>
        <end position="315"/>
    </location>
</feature>
<evidence type="ECO:0000313" key="11">
    <source>
        <dbReference type="EMBL" id="OVF06903.1"/>
    </source>
</evidence>
<accession>A0AA91T0A3</accession>
<dbReference type="AlphaFoldDB" id="A0AA91T0A3"/>
<dbReference type="InterPro" id="IPR015655">
    <property type="entry name" value="PP2C"/>
</dbReference>
<protein>
    <recommendedName>
        <fullName evidence="3">protein-serine/threonine phosphatase</fullName>
        <ecNumber evidence="3">3.1.3.16</ecNumber>
    </recommendedName>
</protein>
<evidence type="ECO:0000256" key="8">
    <source>
        <dbReference type="ARBA" id="ARBA00023211"/>
    </source>
</evidence>
<dbReference type="GO" id="GO:0046872">
    <property type="term" value="F:metal ion binding"/>
    <property type="evidence" value="ECO:0007669"/>
    <property type="project" value="UniProtKB-KW"/>
</dbReference>
<evidence type="ECO:0000313" key="12">
    <source>
        <dbReference type="Proteomes" id="UP000195602"/>
    </source>
</evidence>
<dbReference type="InterPro" id="IPR000222">
    <property type="entry name" value="PP2C_BS"/>
</dbReference>
<evidence type="ECO:0000256" key="2">
    <source>
        <dbReference type="ARBA" id="ARBA00006702"/>
    </source>
</evidence>
<dbReference type="EC" id="3.1.3.16" evidence="3"/>
<dbReference type="CDD" id="cd00143">
    <property type="entry name" value="PP2Cc"/>
    <property type="match status" value="1"/>
</dbReference>
<dbReference type="PROSITE" id="PS51746">
    <property type="entry name" value="PPM_2"/>
    <property type="match status" value="1"/>
</dbReference>
<dbReference type="PANTHER" id="PTHR13832:SF803">
    <property type="entry name" value="PROTEIN PHOSPHATASE 1G"/>
    <property type="match status" value="1"/>
</dbReference>
<dbReference type="GO" id="GO:0004722">
    <property type="term" value="F:protein serine/threonine phosphatase activity"/>
    <property type="evidence" value="ECO:0007669"/>
    <property type="project" value="UniProtKB-EC"/>
</dbReference>
<evidence type="ECO:0000256" key="6">
    <source>
        <dbReference type="ARBA" id="ARBA00022842"/>
    </source>
</evidence>
<comment type="similarity">
    <text evidence="2 9">Belongs to the PP2C family.</text>
</comment>
<reference evidence="11 12" key="1">
    <citation type="submission" date="2017-04" db="EMBL/GenBank/DDBJ databases">
        <title>Draft genome of the yeast Clavispora lusitaniae type strain CBS 6936.</title>
        <authorList>
            <person name="Durrens P."/>
            <person name="Klopp C."/>
            <person name="Biteau N."/>
            <person name="Fitton-Ouhabi V."/>
            <person name="Dementhon K."/>
            <person name="Accoceberry I."/>
            <person name="Sherman D.J."/>
            <person name="Noel T."/>
        </authorList>
    </citation>
    <scope>NUCLEOTIDE SEQUENCE [LARGE SCALE GENOMIC DNA]</scope>
    <source>
        <strain evidence="11 12">CBS 6936</strain>
    </source>
</reference>
<dbReference type="InterPro" id="IPR001932">
    <property type="entry name" value="PPM-type_phosphatase-like_dom"/>
</dbReference>
<dbReference type="PROSITE" id="PS01032">
    <property type="entry name" value="PPM_1"/>
    <property type="match status" value="1"/>
</dbReference>
<comment type="caution">
    <text evidence="11">The sequence shown here is derived from an EMBL/GenBank/DDBJ whole genome shotgun (WGS) entry which is preliminary data.</text>
</comment>
<gene>
    <name evidence="11" type="ORF">A9F13_17g01254</name>
</gene>
<dbReference type="OMA" id="MQGYRMT"/>
<proteinExistence type="inferred from homology"/>
<evidence type="ECO:0000256" key="7">
    <source>
        <dbReference type="ARBA" id="ARBA00022912"/>
    </source>
</evidence>
<name>A0AA91T0A3_CLALS</name>
<dbReference type="InterPro" id="IPR036457">
    <property type="entry name" value="PPM-type-like_dom_sf"/>
</dbReference>
<keyword evidence="8" id="KW-0464">Manganese</keyword>
<dbReference type="Proteomes" id="UP000195602">
    <property type="component" value="Unassembled WGS sequence"/>
</dbReference>
<evidence type="ECO:0000256" key="3">
    <source>
        <dbReference type="ARBA" id="ARBA00013081"/>
    </source>
</evidence>
<dbReference type="PANTHER" id="PTHR13832">
    <property type="entry name" value="PROTEIN PHOSPHATASE 2C"/>
    <property type="match status" value="1"/>
</dbReference>
<organism evidence="11 12">
    <name type="scientific">Clavispora lusitaniae</name>
    <name type="common">Candida lusitaniae</name>
    <dbReference type="NCBI Taxonomy" id="36911"/>
    <lineage>
        <taxon>Eukaryota</taxon>
        <taxon>Fungi</taxon>
        <taxon>Dikarya</taxon>
        <taxon>Ascomycota</taxon>
        <taxon>Saccharomycotina</taxon>
        <taxon>Pichiomycetes</taxon>
        <taxon>Metschnikowiaceae</taxon>
        <taxon>Clavispora</taxon>
    </lineage>
</organism>
<evidence type="ECO:0000256" key="4">
    <source>
        <dbReference type="ARBA" id="ARBA00022723"/>
    </source>
</evidence>
<dbReference type="Pfam" id="PF00481">
    <property type="entry name" value="PP2C"/>
    <property type="match status" value="1"/>
</dbReference>